<dbReference type="CDD" id="cd00267">
    <property type="entry name" value="ABC_ATPase"/>
    <property type="match status" value="1"/>
</dbReference>
<sequence length="271" mass="31019">MGHTYYDLTYLFYLKSSNPHLLILPISFVAPSDLNDKIFCYSFGKKTAKEIKNVDNNIPQRKDNSIFLPAKEVLSLHNIILKSREQDKVFGFDDTYLDLARALRTQPQKGKNFTEFSQARKNLEDILGGTIEYKQDSNHWQFIKGKQKFSIGTTAEGVKKIAILDTLLGNRYLTPNSIVFIDEPEAALHPEAISKLLDIIATLAERGIQFFLASHSYFVIKKLYLISQQKEMSIPIIAAETWHSEDLQNGMIDNPIIDESIRLYKEEIDLV</sequence>
<reference evidence="2" key="2">
    <citation type="submission" date="2020-08" db="EMBL/GenBank/DDBJ databases">
        <authorList>
            <person name="Chen M."/>
            <person name="Teng W."/>
            <person name="Zhao L."/>
            <person name="Hu C."/>
            <person name="Zhou Y."/>
            <person name="Han B."/>
            <person name="Song L."/>
            <person name="Shu W."/>
        </authorList>
    </citation>
    <scope>NUCLEOTIDE SEQUENCE</scope>
    <source>
        <strain evidence="2">FACHB-1277</strain>
    </source>
</reference>
<name>A0A926Z7F8_9CYAN</name>
<feature type="domain" description="ATPase AAA-type core" evidence="1">
    <location>
        <begin position="48"/>
        <end position="220"/>
    </location>
</feature>
<protein>
    <submittedName>
        <fullName evidence="2">ATP-binding protein</fullName>
    </submittedName>
</protein>
<keyword evidence="2" id="KW-0547">Nucleotide-binding</keyword>
<keyword evidence="3" id="KW-1185">Reference proteome</keyword>
<dbReference type="PANTHER" id="PTHR43581:SF4">
    <property type="entry name" value="ATP_GTP PHOSPHATASE"/>
    <property type="match status" value="1"/>
</dbReference>
<proteinExistence type="predicted"/>
<dbReference type="PANTHER" id="PTHR43581">
    <property type="entry name" value="ATP/GTP PHOSPHATASE"/>
    <property type="match status" value="1"/>
</dbReference>
<dbReference type="Pfam" id="PF13304">
    <property type="entry name" value="AAA_21"/>
    <property type="match status" value="1"/>
</dbReference>
<dbReference type="InterPro" id="IPR027417">
    <property type="entry name" value="P-loop_NTPase"/>
</dbReference>
<dbReference type="Gene3D" id="3.40.50.300">
    <property type="entry name" value="P-loop containing nucleotide triphosphate hydrolases"/>
    <property type="match status" value="1"/>
</dbReference>
<dbReference type="GO" id="GO:0016887">
    <property type="term" value="F:ATP hydrolysis activity"/>
    <property type="evidence" value="ECO:0007669"/>
    <property type="project" value="InterPro"/>
</dbReference>
<dbReference type="Proteomes" id="UP000631421">
    <property type="component" value="Unassembled WGS sequence"/>
</dbReference>
<dbReference type="AlphaFoldDB" id="A0A926Z7F8"/>
<dbReference type="InterPro" id="IPR051396">
    <property type="entry name" value="Bact_Antivir_Def_Nuclease"/>
</dbReference>
<dbReference type="SUPFAM" id="SSF52540">
    <property type="entry name" value="P-loop containing nucleoside triphosphate hydrolases"/>
    <property type="match status" value="1"/>
</dbReference>
<organism evidence="2 3">
    <name type="scientific">Pseudanabaena cinerea FACHB-1277</name>
    <dbReference type="NCBI Taxonomy" id="2949581"/>
    <lineage>
        <taxon>Bacteria</taxon>
        <taxon>Bacillati</taxon>
        <taxon>Cyanobacteriota</taxon>
        <taxon>Cyanophyceae</taxon>
        <taxon>Pseudanabaenales</taxon>
        <taxon>Pseudanabaenaceae</taxon>
        <taxon>Pseudanabaena</taxon>
        <taxon>Pseudanabaena cinerea</taxon>
    </lineage>
</organism>
<evidence type="ECO:0000313" key="2">
    <source>
        <dbReference type="EMBL" id="MBD2151642.1"/>
    </source>
</evidence>
<comment type="caution">
    <text evidence="2">The sequence shown here is derived from an EMBL/GenBank/DDBJ whole genome shotgun (WGS) entry which is preliminary data.</text>
</comment>
<keyword evidence="2" id="KW-0067">ATP-binding</keyword>
<evidence type="ECO:0000259" key="1">
    <source>
        <dbReference type="Pfam" id="PF13304"/>
    </source>
</evidence>
<dbReference type="EMBL" id="JACJPY010000060">
    <property type="protein sequence ID" value="MBD2151642.1"/>
    <property type="molecule type" value="Genomic_DNA"/>
</dbReference>
<accession>A0A926Z7F8</accession>
<dbReference type="GO" id="GO:0005524">
    <property type="term" value="F:ATP binding"/>
    <property type="evidence" value="ECO:0007669"/>
    <property type="project" value="UniProtKB-KW"/>
</dbReference>
<evidence type="ECO:0000313" key="3">
    <source>
        <dbReference type="Proteomes" id="UP000631421"/>
    </source>
</evidence>
<reference evidence="2" key="1">
    <citation type="journal article" date="2015" name="ISME J.">
        <title>Draft Genome Sequence of Streptomyces incarnatus NRRL8089, which Produces the Nucleoside Antibiotic Sinefungin.</title>
        <authorList>
            <person name="Oshima K."/>
            <person name="Hattori M."/>
            <person name="Shimizu H."/>
            <person name="Fukuda K."/>
            <person name="Nemoto M."/>
            <person name="Inagaki K."/>
            <person name="Tamura T."/>
        </authorList>
    </citation>
    <scope>NUCLEOTIDE SEQUENCE</scope>
    <source>
        <strain evidence="2">FACHB-1277</strain>
    </source>
</reference>
<dbReference type="InterPro" id="IPR003959">
    <property type="entry name" value="ATPase_AAA_core"/>
</dbReference>
<gene>
    <name evidence="2" type="ORF">H6F44_16150</name>
</gene>